<gene>
    <name evidence="2" type="ORF">OL497_17550</name>
</gene>
<dbReference type="RefSeq" id="WP_264732421.1">
    <property type="nucleotide sequence ID" value="NZ_JAPDNR010000001.1"/>
</dbReference>
<keyword evidence="3" id="KW-1185">Reference proteome</keyword>
<evidence type="ECO:0000313" key="3">
    <source>
        <dbReference type="Proteomes" id="UP001207742"/>
    </source>
</evidence>
<evidence type="ECO:0000313" key="2">
    <source>
        <dbReference type="EMBL" id="MCW3485714.1"/>
    </source>
</evidence>
<keyword evidence="1" id="KW-0732">Signal</keyword>
<comment type="caution">
    <text evidence="2">The sequence shown here is derived from an EMBL/GenBank/DDBJ whole genome shotgun (WGS) entry which is preliminary data.</text>
</comment>
<dbReference type="EMBL" id="JAPDNS010000002">
    <property type="protein sequence ID" value="MCW3485714.1"/>
    <property type="molecule type" value="Genomic_DNA"/>
</dbReference>
<reference evidence="2 3" key="1">
    <citation type="submission" date="2022-10" db="EMBL/GenBank/DDBJ databases">
        <title>Chitinophaga nivalis PC15 sp. nov., isolated from Pyeongchang county, South Korea.</title>
        <authorList>
            <person name="Trinh H.N."/>
        </authorList>
    </citation>
    <scope>NUCLEOTIDE SEQUENCE [LARGE SCALE GENOMIC DNA]</scope>
    <source>
        <strain evidence="2 3">PC14</strain>
    </source>
</reference>
<accession>A0ABT3IP33</accession>
<dbReference type="Proteomes" id="UP001207742">
    <property type="component" value="Unassembled WGS sequence"/>
</dbReference>
<evidence type="ECO:0000256" key="1">
    <source>
        <dbReference type="SAM" id="SignalP"/>
    </source>
</evidence>
<name>A0ABT3IP33_9BACT</name>
<feature type="chain" id="PRO_5046271089" evidence="1">
    <location>
        <begin position="24"/>
        <end position="106"/>
    </location>
</feature>
<organism evidence="2 3">
    <name type="scientific">Chitinophaga nivalis</name>
    <dbReference type="NCBI Taxonomy" id="2991709"/>
    <lineage>
        <taxon>Bacteria</taxon>
        <taxon>Pseudomonadati</taxon>
        <taxon>Bacteroidota</taxon>
        <taxon>Chitinophagia</taxon>
        <taxon>Chitinophagales</taxon>
        <taxon>Chitinophagaceae</taxon>
        <taxon>Chitinophaga</taxon>
    </lineage>
</organism>
<proteinExistence type="predicted"/>
<feature type="signal peptide" evidence="1">
    <location>
        <begin position="1"/>
        <end position="23"/>
    </location>
</feature>
<protein>
    <submittedName>
        <fullName evidence="2">Uncharacterized protein</fullName>
    </submittedName>
</protein>
<sequence length="106" mass="10938">MKKAKFVLLLGIATCVYSVMSIASNKTNASAKNMGLARADKIEINKVDLARQAAFTPVALALACPGVAMAVGTAVLATAGLVGRSEPENTNLSHPEIVNVQLSALD</sequence>